<keyword evidence="1" id="KW-0560">Oxidoreductase</keyword>
<dbReference type="InterPro" id="IPR016162">
    <property type="entry name" value="Ald_DH_N"/>
</dbReference>
<dbReference type="Gene3D" id="3.40.309.10">
    <property type="entry name" value="Aldehyde Dehydrogenase, Chain A, domain 2"/>
    <property type="match status" value="1"/>
</dbReference>
<dbReference type="InterPro" id="IPR044151">
    <property type="entry name" value="ALDH_KGSADH"/>
</dbReference>
<dbReference type="InterPro" id="IPR016161">
    <property type="entry name" value="Ald_DH/histidinol_DH"/>
</dbReference>
<dbReference type="RefSeq" id="WP_121889714.1">
    <property type="nucleotide sequence ID" value="NZ_PENI01000007.1"/>
</dbReference>
<sequence length="480" mass="49301">MSTTAPRTSPADPASPVSPTAEPLDTVLARAAAAAGTARTARPADRARWLTAAADALDAAAERLVPVAQRESRLPEARLSGELRRTTFQCRLFAERLASGALDDVRVDHADADWPMGARPDIRRTMVALGPVLVFAASNFPFAFSVMGGDTVSALAAGCPVVVKAHPGHPELSRLTAAVAADALASAGAPAGLLQLIEGERTGADAVRDHRIKAVGFTGSTRGGRQLFDLAAGRPDPIPFYGELGSTNPVVVTPAGWAERTADIAAGFAASCTLGSGQFCTQPGVVFVPDADAFVAALPPLGAGPMLNEVIGASYATALDALAARDGVEVALRTAGSDGHPDVVVLRTTTDAVRADPSLISTEVFGPASLLVEYGSLADVAAALAGFEGTLTGTVQGGAALDDDGRRMLELLAGHAGRVIWNEWPTGVTVSDAQQHGGPWPASTAPTTTSVGTAAIDRFRRPVAFQNVPTPALPPELRDR</sequence>
<evidence type="ECO:0000313" key="5">
    <source>
        <dbReference type="Proteomes" id="UP000270471"/>
    </source>
</evidence>
<comment type="caution">
    <text evidence="4">The sequence shown here is derived from an EMBL/GenBank/DDBJ whole genome shotgun (WGS) entry which is preliminary data.</text>
</comment>
<dbReference type="EMBL" id="PENI01000007">
    <property type="protein sequence ID" value="RMB85274.1"/>
    <property type="molecule type" value="Genomic_DNA"/>
</dbReference>
<dbReference type="PANTHER" id="PTHR43353:SF3">
    <property type="entry name" value="ALDEHYDE DEHYDROGENASE-RELATED"/>
    <property type="match status" value="1"/>
</dbReference>
<feature type="region of interest" description="Disordered" evidence="2">
    <location>
        <begin position="1"/>
        <end position="23"/>
    </location>
</feature>
<evidence type="ECO:0000256" key="1">
    <source>
        <dbReference type="ARBA" id="ARBA00023002"/>
    </source>
</evidence>
<dbReference type="OrthoDB" id="9770537at2"/>
<dbReference type="Pfam" id="PF00171">
    <property type="entry name" value="Aldedh"/>
    <property type="match status" value="1"/>
</dbReference>
<dbReference type="AlphaFoldDB" id="A0A3M0I917"/>
<dbReference type="Gene3D" id="3.40.605.10">
    <property type="entry name" value="Aldehyde Dehydrogenase, Chain A, domain 1"/>
    <property type="match status" value="1"/>
</dbReference>
<reference evidence="4 5" key="1">
    <citation type="submission" date="2017-11" db="EMBL/GenBank/DDBJ databases">
        <title>Draft genome of actinobacteria isolated from guarana (Paullinia cupana (Mart.) Ducke.</title>
        <authorList>
            <person name="Siqueira K.A."/>
            <person name="Liotti R.G."/>
            <person name="Mendes T.A.O."/>
            <person name="Soares M.A."/>
        </authorList>
    </citation>
    <scope>NUCLEOTIDE SEQUENCE [LARGE SCALE GENOMIC DNA]</scope>
    <source>
        <strain evidence="4 5">193</strain>
    </source>
</reference>
<dbReference type="CDD" id="cd07129">
    <property type="entry name" value="ALDH_KGSADH"/>
    <property type="match status" value="1"/>
</dbReference>
<keyword evidence="5" id="KW-1185">Reference proteome</keyword>
<dbReference type="PANTHER" id="PTHR43353">
    <property type="entry name" value="SUCCINATE-SEMIALDEHYDE DEHYDROGENASE, MITOCHONDRIAL"/>
    <property type="match status" value="1"/>
</dbReference>
<dbReference type="Proteomes" id="UP000270471">
    <property type="component" value="Unassembled WGS sequence"/>
</dbReference>
<organism evidence="4 5">
    <name type="scientific">Streptomyces shenzhenensis</name>
    <dbReference type="NCBI Taxonomy" id="943815"/>
    <lineage>
        <taxon>Bacteria</taxon>
        <taxon>Bacillati</taxon>
        <taxon>Actinomycetota</taxon>
        <taxon>Actinomycetes</taxon>
        <taxon>Kitasatosporales</taxon>
        <taxon>Streptomycetaceae</taxon>
        <taxon>Streptomyces</taxon>
    </lineage>
</organism>
<accession>A0A3M0I917</accession>
<name>A0A3M0I917_9ACTN</name>
<evidence type="ECO:0000256" key="2">
    <source>
        <dbReference type="SAM" id="MobiDB-lite"/>
    </source>
</evidence>
<dbReference type="InterPro" id="IPR015590">
    <property type="entry name" value="Aldehyde_DH_dom"/>
</dbReference>
<dbReference type="GO" id="GO:0016620">
    <property type="term" value="F:oxidoreductase activity, acting on the aldehyde or oxo group of donors, NAD or NADP as acceptor"/>
    <property type="evidence" value="ECO:0007669"/>
    <property type="project" value="InterPro"/>
</dbReference>
<proteinExistence type="predicted"/>
<evidence type="ECO:0000313" key="4">
    <source>
        <dbReference type="EMBL" id="RMB85274.1"/>
    </source>
</evidence>
<evidence type="ECO:0000259" key="3">
    <source>
        <dbReference type="Pfam" id="PF00171"/>
    </source>
</evidence>
<dbReference type="InterPro" id="IPR016163">
    <property type="entry name" value="Ald_DH_C"/>
</dbReference>
<feature type="domain" description="Aldehyde dehydrogenase" evidence="3">
    <location>
        <begin position="20"/>
        <end position="438"/>
    </location>
</feature>
<gene>
    <name evidence="4" type="ORF">CTZ28_14085</name>
</gene>
<dbReference type="SUPFAM" id="SSF53720">
    <property type="entry name" value="ALDH-like"/>
    <property type="match status" value="1"/>
</dbReference>
<protein>
    <submittedName>
        <fullName evidence="4">Aldehyde dehydrogenase (NADP(+))</fullName>
    </submittedName>
</protein>
<dbReference type="InterPro" id="IPR050740">
    <property type="entry name" value="Aldehyde_DH_Superfamily"/>
</dbReference>